<feature type="domain" description="PPM-type phosphatase" evidence="3">
    <location>
        <begin position="133"/>
        <end position="380"/>
    </location>
</feature>
<protein>
    <submittedName>
        <fullName evidence="4">Protein phosphatase</fullName>
    </submittedName>
</protein>
<proteinExistence type="predicted"/>
<evidence type="ECO:0000256" key="2">
    <source>
        <dbReference type="SAM" id="Phobius"/>
    </source>
</evidence>
<dbReference type="RefSeq" id="WP_106675927.1">
    <property type="nucleotide sequence ID" value="NZ_PXWG01000023.1"/>
</dbReference>
<keyword evidence="2" id="KW-1133">Transmembrane helix</keyword>
<dbReference type="EMBL" id="PXWG01000023">
    <property type="protein sequence ID" value="PSJ28421.1"/>
    <property type="molecule type" value="Genomic_DNA"/>
</dbReference>
<evidence type="ECO:0000259" key="3">
    <source>
        <dbReference type="SMART" id="SM00331"/>
    </source>
</evidence>
<keyword evidence="1" id="KW-0378">Hydrolase</keyword>
<dbReference type="GO" id="GO:0016791">
    <property type="term" value="F:phosphatase activity"/>
    <property type="evidence" value="ECO:0007669"/>
    <property type="project" value="TreeGrafter"/>
</dbReference>
<dbReference type="InterPro" id="IPR036457">
    <property type="entry name" value="PPM-type-like_dom_sf"/>
</dbReference>
<evidence type="ECO:0000313" key="5">
    <source>
        <dbReference type="Proteomes" id="UP000242427"/>
    </source>
</evidence>
<dbReference type="InterPro" id="IPR001932">
    <property type="entry name" value="PPM-type_phosphatase-like_dom"/>
</dbReference>
<evidence type="ECO:0000313" key="4">
    <source>
        <dbReference type="EMBL" id="PSJ28421.1"/>
    </source>
</evidence>
<dbReference type="PANTHER" id="PTHR43156:SF2">
    <property type="entry name" value="STAGE II SPORULATION PROTEIN E"/>
    <property type="match status" value="1"/>
</dbReference>
<dbReference type="Gene3D" id="3.60.40.10">
    <property type="entry name" value="PPM-type phosphatase domain"/>
    <property type="match status" value="1"/>
</dbReference>
<sequence>MIRTRAVRWRRGVVFALPGLWVLGVVVWELLSPRGQAVQLLAAAPAIACAGTGRRQCVAAAGACAILALVPLGSAGRADAGMRVGTCCAILAVAAAGCAVTVRRRRLLRELERAREVAATAQSVVLRPLPPRLDGITVAGGHLSVSEGALVGGDLYEALATPYGVRIVMGDVRGHGLTAISTVAAVLGSFREAAHDEPDLADVLRRLDRALQRHLCERARAEGRAGPGGEAERWLGEDFVTLLLLEVCSDGVVTALNCGHPWPYRLACPAGDGDGVSARAAAVGRGDPLPPLGLFPLPPELPVARLTRLLPGDALVLHTDGAEDARDAAGAFFPLARVLGDAAGGAPIVPSRVIDRVQAALLRHTGGRLTDDIALLVLSNDRRRAAEHGPRPCLVRSGRPRR</sequence>
<keyword evidence="5" id="KW-1185">Reference proteome</keyword>
<keyword evidence="2" id="KW-0812">Transmembrane</keyword>
<accession>A0A9X7PHV0</accession>
<dbReference type="Pfam" id="PF07228">
    <property type="entry name" value="SpoIIE"/>
    <property type="match status" value="1"/>
</dbReference>
<keyword evidence="2" id="KW-0472">Membrane</keyword>
<dbReference type="OrthoDB" id="3493177at2"/>
<name>A0A9X7PHV0_9ACTN</name>
<organism evidence="4 5">
    <name type="scientific">Streptosporangium nondiastaticum</name>
    <dbReference type="NCBI Taxonomy" id="35764"/>
    <lineage>
        <taxon>Bacteria</taxon>
        <taxon>Bacillati</taxon>
        <taxon>Actinomycetota</taxon>
        <taxon>Actinomycetes</taxon>
        <taxon>Streptosporangiales</taxon>
        <taxon>Streptosporangiaceae</taxon>
        <taxon>Streptosporangium</taxon>
    </lineage>
</organism>
<dbReference type="SMART" id="SM00331">
    <property type="entry name" value="PP2C_SIG"/>
    <property type="match status" value="1"/>
</dbReference>
<evidence type="ECO:0000256" key="1">
    <source>
        <dbReference type="ARBA" id="ARBA00022801"/>
    </source>
</evidence>
<dbReference type="AlphaFoldDB" id="A0A9X7PHV0"/>
<feature type="transmembrane region" description="Helical" evidence="2">
    <location>
        <begin position="12"/>
        <end position="31"/>
    </location>
</feature>
<dbReference type="PANTHER" id="PTHR43156">
    <property type="entry name" value="STAGE II SPORULATION PROTEIN E-RELATED"/>
    <property type="match status" value="1"/>
</dbReference>
<gene>
    <name evidence="4" type="ORF">B7P34_12510</name>
</gene>
<dbReference type="Proteomes" id="UP000242427">
    <property type="component" value="Unassembled WGS sequence"/>
</dbReference>
<reference evidence="4 5" key="1">
    <citation type="submission" date="2018-03" db="EMBL/GenBank/DDBJ databases">
        <title>Chitinolytic properties of Streptosporangium nondiastaticum TBG75A20.</title>
        <authorList>
            <person name="Gayathri V."/>
            <person name="Shiburaj S."/>
        </authorList>
    </citation>
    <scope>NUCLEOTIDE SEQUENCE [LARGE SCALE GENOMIC DNA]</scope>
    <source>
        <strain evidence="4 5">TBG75A20</strain>
    </source>
</reference>
<dbReference type="InterPro" id="IPR052016">
    <property type="entry name" value="Bact_Sigma-Reg"/>
</dbReference>
<comment type="caution">
    <text evidence="4">The sequence shown here is derived from an EMBL/GenBank/DDBJ whole genome shotgun (WGS) entry which is preliminary data.</text>
</comment>
<feature type="transmembrane region" description="Helical" evidence="2">
    <location>
        <begin position="82"/>
        <end position="102"/>
    </location>
</feature>